<evidence type="ECO:0000313" key="2">
    <source>
        <dbReference type="EMBL" id="TMP42527.1"/>
    </source>
</evidence>
<gene>
    <name evidence="2" type="ORF">CWB97_11225</name>
</gene>
<evidence type="ECO:0000313" key="3">
    <source>
        <dbReference type="Proteomes" id="UP000305730"/>
    </source>
</evidence>
<protein>
    <submittedName>
        <fullName evidence="2">Uncharacterized protein</fullName>
    </submittedName>
</protein>
<sequence>MPINKDILLQNSAILCIKMYLLLFLLIISRYFTYLAFLLSYLVSYKVNNALIFYWYFCIDFYNV</sequence>
<feature type="transmembrane region" description="Helical" evidence="1">
    <location>
        <begin position="7"/>
        <end position="28"/>
    </location>
</feature>
<proteinExistence type="predicted"/>
<dbReference type="EMBL" id="PNCK01000038">
    <property type="protein sequence ID" value="TMP42527.1"/>
    <property type="molecule type" value="Genomic_DNA"/>
</dbReference>
<comment type="caution">
    <text evidence="2">The sequence shown here is derived from an EMBL/GenBank/DDBJ whole genome shotgun (WGS) entry which is preliminary data.</text>
</comment>
<dbReference type="Proteomes" id="UP000305730">
    <property type="component" value="Unassembled WGS sequence"/>
</dbReference>
<keyword evidence="3" id="KW-1185">Reference proteome</keyword>
<feature type="transmembrane region" description="Helical" evidence="1">
    <location>
        <begin position="34"/>
        <end position="57"/>
    </location>
</feature>
<evidence type="ECO:0000256" key="1">
    <source>
        <dbReference type="SAM" id="Phobius"/>
    </source>
</evidence>
<accession>A0ABY2WA40</accession>
<keyword evidence="1" id="KW-0812">Transmembrane</keyword>
<organism evidence="2 3">
    <name type="scientific">Pseudoalteromonas citrea</name>
    <dbReference type="NCBI Taxonomy" id="43655"/>
    <lineage>
        <taxon>Bacteria</taxon>
        <taxon>Pseudomonadati</taxon>
        <taxon>Pseudomonadota</taxon>
        <taxon>Gammaproteobacteria</taxon>
        <taxon>Alteromonadales</taxon>
        <taxon>Pseudoalteromonadaceae</taxon>
        <taxon>Pseudoalteromonas</taxon>
    </lineage>
</organism>
<reference evidence="2 3" key="1">
    <citation type="submission" date="2017-12" db="EMBL/GenBank/DDBJ databases">
        <authorList>
            <person name="Paulsen S."/>
            <person name="Gram L.K."/>
        </authorList>
    </citation>
    <scope>NUCLEOTIDE SEQUENCE [LARGE SCALE GENOMIC DNA]</scope>
    <source>
        <strain evidence="2 3">S2233</strain>
    </source>
</reference>
<keyword evidence="1" id="KW-1133">Transmembrane helix</keyword>
<reference evidence="3" key="2">
    <citation type="submission" date="2019-06" db="EMBL/GenBank/DDBJ databases">
        <title>Co-occurence of chitin degradation, pigmentation and bioactivity in marine Pseudoalteromonas.</title>
        <authorList>
            <person name="Sonnenschein E.C."/>
            <person name="Bech P.K."/>
        </authorList>
    </citation>
    <scope>NUCLEOTIDE SEQUENCE [LARGE SCALE GENOMIC DNA]</scope>
    <source>
        <strain evidence="3">S2233</strain>
    </source>
</reference>
<keyword evidence="1" id="KW-0472">Membrane</keyword>
<name>A0ABY2WA40_9GAMM</name>